<evidence type="ECO:0000313" key="1">
    <source>
        <dbReference type="EMBL" id="KAK7069539.1"/>
    </source>
</evidence>
<gene>
    <name evidence="1" type="ORF">SK128_020409</name>
</gene>
<dbReference type="Proteomes" id="UP001381693">
    <property type="component" value="Unassembled WGS sequence"/>
</dbReference>
<dbReference type="GO" id="GO:0006405">
    <property type="term" value="P:RNA export from nucleus"/>
    <property type="evidence" value="ECO:0007669"/>
    <property type="project" value="TreeGrafter"/>
</dbReference>
<dbReference type="GO" id="GO:0017056">
    <property type="term" value="F:structural constituent of nuclear pore"/>
    <property type="evidence" value="ECO:0007669"/>
    <property type="project" value="InterPro"/>
</dbReference>
<proteinExistence type="predicted"/>
<name>A0AAN8WYC3_HALRR</name>
<sequence length="285" mass="31829">MGSVELISGKALWGVICGTYILPSDEVVGEELQSATEHLRLGLLAYEKPSGNHYDEWSKSLDVGPKEKDFVKKIFPLLDLPASQSWDIFKLFLLNDFRGAEAALSEVLGSQRDEDTFLAQLWTFYLADRLHLLRCLRHIVANTSNKDHPYQSLFREFMLNVIDKDGNLGDSLVKQVMTCSRMTPPTTQSRGPHLPTHGHHSWLTHHLAELREVLATLMVYYGSTSRSPSPDTFQKLLLLAQGGGLGGRVEIQDGIHDVHKPLIDVLDATHVLLLTLIINADSPTK</sequence>
<dbReference type="EMBL" id="JAXCGZ010016165">
    <property type="protein sequence ID" value="KAK7069539.1"/>
    <property type="molecule type" value="Genomic_DNA"/>
</dbReference>
<dbReference type="GO" id="GO:0006606">
    <property type="term" value="P:protein import into nucleus"/>
    <property type="evidence" value="ECO:0007669"/>
    <property type="project" value="TreeGrafter"/>
</dbReference>
<dbReference type="PANTHER" id="PTHR31431">
    <property type="entry name" value="NUCLEOPORIN NUP188 HOMOLOG"/>
    <property type="match status" value="1"/>
</dbReference>
<accession>A0AAN8WYC3</accession>
<dbReference type="PANTHER" id="PTHR31431:SF1">
    <property type="entry name" value="NUCLEOPORIN NUP188"/>
    <property type="match status" value="1"/>
</dbReference>
<keyword evidence="2" id="KW-1185">Reference proteome</keyword>
<dbReference type="AlphaFoldDB" id="A0AAN8WYC3"/>
<organism evidence="1 2">
    <name type="scientific">Halocaridina rubra</name>
    <name type="common">Hawaiian red shrimp</name>
    <dbReference type="NCBI Taxonomy" id="373956"/>
    <lineage>
        <taxon>Eukaryota</taxon>
        <taxon>Metazoa</taxon>
        <taxon>Ecdysozoa</taxon>
        <taxon>Arthropoda</taxon>
        <taxon>Crustacea</taxon>
        <taxon>Multicrustacea</taxon>
        <taxon>Malacostraca</taxon>
        <taxon>Eumalacostraca</taxon>
        <taxon>Eucarida</taxon>
        <taxon>Decapoda</taxon>
        <taxon>Pleocyemata</taxon>
        <taxon>Caridea</taxon>
        <taxon>Atyoidea</taxon>
        <taxon>Atyidae</taxon>
        <taxon>Halocaridina</taxon>
    </lineage>
</organism>
<dbReference type="InterPro" id="IPR044840">
    <property type="entry name" value="Nup188"/>
</dbReference>
<reference evidence="1 2" key="1">
    <citation type="submission" date="2023-11" db="EMBL/GenBank/DDBJ databases">
        <title>Halocaridina rubra genome assembly.</title>
        <authorList>
            <person name="Smith C."/>
        </authorList>
    </citation>
    <scope>NUCLEOTIDE SEQUENCE [LARGE SCALE GENOMIC DNA]</scope>
    <source>
        <strain evidence="1">EP-1</strain>
        <tissue evidence="1">Whole</tissue>
    </source>
</reference>
<evidence type="ECO:0000313" key="2">
    <source>
        <dbReference type="Proteomes" id="UP001381693"/>
    </source>
</evidence>
<protein>
    <submittedName>
        <fullName evidence="1">Uncharacterized protein</fullName>
    </submittedName>
</protein>
<comment type="caution">
    <text evidence="1">The sequence shown here is derived from an EMBL/GenBank/DDBJ whole genome shotgun (WGS) entry which is preliminary data.</text>
</comment>
<dbReference type="GO" id="GO:0044611">
    <property type="term" value="C:nuclear pore inner ring"/>
    <property type="evidence" value="ECO:0007669"/>
    <property type="project" value="TreeGrafter"/>
</dbReference>